<proteinExistence type="predicted"/>
<sequence length="182" mass="19779">MAVLRRLSVGGGGARNVVAVDGRGVGGRVGRERVVDGNGRVVGERVGCVQILRRTIGNRCGRGGRVQLELLLSAQPAVFVGDQNLVGVGAANRIKQYIMGRVGQGCRECASTLRLIGMVGRRRAGQLAAADRHCARHWRRYRSNVYVKRLGLGQLALIAQKILKRPFANGPRRQQRLAQLQP</sequence>
<accession>A0A3M7PIQ8</accession>
<evidence type="ECO:0000313" key="2">
    <source>
        <dbReference type="Proteomes" id="UP000276133"/>
    </source>
</evidence>
<evidence type="ECO:0000313" key="1">
    <source>
        <dbReference type="EMBL" id="RMZ99015.1"/>
    </source>
</evidence>
<organism evidence="1 2">
    <name type="scientific">Brachionus plicatilis</name>
    <name type="common">Marine rotifer</name>
    <name type="synonym">Brachionus muelleri</name>
    <dbReference type="NCBI Taxonomy" id="10195"/>
    <lineage>
        <taxon>Eukaryota</taxon>
        <taxon>Metazoa</taxon>
        <taxon>Spiralia</taxon>
        <taxon>Gnathifera</taxon>
        <taxon>Rotifera</taxon>
        <taxon>Eurotatoria</taxon>
        <taxon>Monogononta</taxon>
        <taxon>Pseudotrocha</taxon>
        <taxon>Ploima</taxon>
        <taxon>Brachionidae</taxon>
        <taxon>Brachionus</taxon>
    </lineage>
</organism>
<protein>
    <submittedName>
        <fullName evidence="1">Uncharacterized protein</fullName>
    </submittedName>
</protein>
<keyword evidence="2" id="KW-1185">Reference proteome</keyword>
<dbReference type="EMBL" id="REGN01010441">
    <property type="protein sequence ID" value="RMZ99015.1"/>
    <property type="molecule type" value="Genomic_DNA"/>
</dbReference>
<dbReference type="Proteomes" id="UP000276133">
    <property type="component" value="Unassembled WGS sequence"/>
</dbReference>
<name>A0A3M7PIQ8_BRAPC</name>
<comment type="caution">
    <text evidence="1">The sequence shown here is derived from an EMBL/GenBank/DDBJ whole genome shotgun (WGS) entry which is preliminary data.</text>
</comment>
<reference evidence="1 2" key="1">
    <citation type="journal article" date="2018" name="Sci. Rep.">
        <title>Genomic signatures of local adaptation to the degree of environmental predictability in rotifers.</title>
        <authorList>
            <person name="Franch-Gras L."/>
            <person name="Hahn C."/>
            <person name="Garcia-Roger E.M."/>
            <person name="Carmona M.J."/>
            <person name="Serra M."/>
            <person name="Gomez A."/>
        </authorList>
    </citation>
    <scope>NUCLEOTIDE SEQUENCE [LARGE SCALE GENOMIC DNA]</scope>
    <source>
        <strain evidence="1">HYR1</strain>
    </source>
</reference>
<gene>
    <name evidence="1" type="ORF">BpHYR1_046949</name>
</gene>
<dbReference type="AlphaFoldDB" id="A0A3M7PIQ8"/>